<dbReference type="Proteomes" id="UP001055115">
    <property type="component" value="Unassembled WGS sequence"/>
</dbReference>
<dbReference type="GeneID" id="73332285"/>
<dbReference type="EMBL" id="BQXU01000047">
    <property type="protein sequence ID" value="GKT51302.1"/>
    <property type="molecule type" value="Genomic_DNA"/>
</dbReference>
<name>A0AA37URR6_9PEZI</name>
<dbReference type="AlphaFoldDB" id="A0AA37URR6"/>
<accession>A0AA37URR6</accession>
<gene>
    <name evidence="1" type="ORF">ColSpa_11483</name>
</gene>
<organism evidence="1 2">
    <name type="scientific">Colletotrichum spaethianum</name>
    <dbReference type="NCBI Taxonomy" id="700344"/>
    <lineage>
        <taxon>Eukaryota</taxon>
        <taxon>Fungi</taxon>
        <taxon>Dikarya</taxon>
        <taxon>Ascomycota</taxon>
        <taxon>Pezizomycotina</taxon>
        <taxon>Sordariomycetes</taxon>
        <taxon>Hypocreomycetidae</taxon>
        <taxon>Glomerellales</taxon>
        <taxon>Glomerellaceae</taxon>
        <taxon>Colletotrichum</taxon>
        <taxon>Colletotrichum spaethianum species complex</taxon>
    </lineage>
</organism>
<evidence type="ECO:0000313" key="1">
    <source>
        <dbReference type="EMBL" id="GKT51302.1"/>
    </source>
</evidence>
<keyword evidence="2" id="KW-1185">Reference proteome</keyword>
<dbReference type="RefSeq" id="XP_049133652.1">
    <property type="nucleotide sequence ID" value="XM_049277695.1"/>
</dbReference>
<comment type="caution">
    <text evidence="1">The sequence shown here is derived from an EMBL/GenBank/DDBJ whole genome shotgun (WGS) entry which is preliminary data.</text>
</comment>
<reference evidence="1 2" key="1">
    <citation type="submission" date="2022-03" db="EMBL/GenBank/DDBJ databases">
        <title>Genome data of Colletotrichum spp.</title>
        <authorList>
            <person name="Utami Y.D."/>
            <person name="Hiruma K."/>
        </authorList>
    </citation>
    <scope>NUCLEOTIDE SEQUENCE [LARGE SCALE GENOMIC DNA]</scope>
    <source>
        <strain evidence="1 2">MAFF 239500</strain>
    </source>
</reference>
<sequence>MPCNRIFERPLADKVNPISEDEPSPESPFYRNWHFINSSAGLLVGHQRLASYFELFPKEDWDHKKNMTTRAARQAMEARTRNRRLITTNSGLLGLAPVLTQPGDAVMVLIGHGRPVIARRVKDDFGEDTPLWRLIGEAFVNGMMEWEMMDRDIMSGPKKIKQINFI</sequence>
<evidence type="ECO:0000313" key="2">
    <source>
        <dbReference type="Proteomes" id="UP001055115"/>
    </source>
</evidence>
<dbReference type="Pfam" id="PF26639">
    <property type="entry name" value="Het-6_barrel"/>
    <property type="match status" value="1"/>
</dbReference>
<protein>
    <submittedName>
        <fullName evidence="1">Heterokaryon incompatibility protein 6, OR allele</fullName>
    </submittedName>
</protein>
<proteinExistence type="predicted"/>